<comment type="caution">
    <text evidence="1">The sequence shown here is derived from an EMBL/GenBank/DDBJ whole genome shotgun (WGS) entry which is preliminary data.</text>
</comment>
<dbReference type="Proteomes" id="UP000887116">
    <property type="component" value="Unassembled WGS sequence"/>
</dbReference>
<proteinExistence type="predicted"/>
<evidence type="ECO:0000313" key="2">
    <source>
        <dbReference type="Proteomes" id="UP000887116"/>
    </source>
</evidence>
<dbReference type="EMBL" id="BMAO01026503">
    <property type="protein sequence ID" value="GFR10184.1"/>
    <property type="molecule type" value="Genomic_DNA"/>
</dbReference>
<name>A0A8X6GUE9_TRICU</name>
<dbReference type="AlphaFoldDB" id="A0A8X6GUE9"/>
<dbReference type="OrthoDB" id="10524158at2759"/>
<protein>
    <submittedName>
        <fullName evidence="1">Uncharacterized protein</fullName>
    </submittedName>
</protein>
<evidence type="ECO:0000313" key="1">
    <source>
        <dbReference type="EMBL" id="GFR10184.1"/>
    </source>
</evidence>
<reference evidence="1" key="1">
    <citation type="submission" date="2020-07" db="EMBL/GenBank/DDBJ databases">
        <title>Multicomponent nature underlies the extraordinary mechanical properties of spider dragline silk.</title>
        <authorList>
            <person name="Kono N."/>
            <person name="Nakamura H."/>
            <person name="Mori M."/>
            <person name="Yoshida Y."/>
            <person name="Ohtoshi R."/>
            <person name="Malay A.D."/>
            <person name="Moran D.A.P."/>
            <person name="Tomita M."/>
            <person name="Numata K."/>
            <person name="Arakawa K."/>
        </authorList>
    </citation>
    <scope>NUCLEOTIDE SEQUENCE</scope>
</reference>
<keyword evidence="2" id="KW-1185">Reference proteome</keyword>
<organism evidence="1 2">
    <name type="scientific">Trichonephila clavata</name>
    <name type="common">Joro spider</name>
    <name type="synonym">Nephila clavata</name>
    <dbReference type="NCBI Taxonomy" id="2740835"/>
    <lineage>
        <taxon>Eukaryota</taxon>
        <taxon>Metazoa</taxon>
        <taxon>Ecdysozoa</taxon>
        <taxon>Arthropoda</taxon>
        <taxon>Chelicerata</taxon>
        <taxon>Arachnida</taxon>
        <taxon>Araneae</taxon>
        <taxon>Araneomorphae</taxon>
        <taxon>Entelegynae</taxon>
        <taxon>Araneoidea</taxon>
        <taxon>Nephilidae</taxon>
        <taxon>Trichonephila</taxon>
    </lineage>
</organism>
<sequence length="88" mass="9859">MDEAGLQHFKVNHRKKMFCSTFLLAVFQGWAMLSVSTATDTYFTAAAFEFVQSQNCTMDPEAAKQVVKHNLDIFIQVAKLAKSKVIIA</sequence>
<accession>A0A8X6GUE9</accession>
<gene>
    <name evidence="1" type="ORF">TNCT_515791</name>
</gene>